<dbReference type="InterPro" id="IPR036217">
    <property type="entry name" value="MethylDNA_cys_MeTrfase_DNAb"/>
</dbReference>
<keyword evidence="5" id="KW-1185">Reference proteome</keyword>
<feature type="region of interest" description="Disordered" evidence="2">
    <location>
        <begin position="21"/>
        <end position="42"/>
    </location>
</feature>
<dbReference type="SUPFAM" id="SSF46767">
    <property type="entry name" value="Methylated DNA-protein cysteine methyltransferase, C-terminal domain"/>
    <property type="match status" value="1"/>
</dbReference>
<protein>
    <submittedName>
        <fullName evidence="4">MGMT family protein</fullName>
    </submittedName>
</protein>
<comment type="caution">
    <text evidence="4">The sequence shown here is derived from an EMBL/GenBank/DDBJ whole genome shotgun (WGS) entry which is preliminary data.</text>
</comment>
<dbReference type="EMBL" id="JBHLTG010000006">
    <property type="protein sequence ID" value="MFC0680812.1"/>
    <property type="molecule type" value="Genomic_DNA"/>
</dbReference>
<dbReference type="Pfam" id="PF01035">
    <property type="entry name" value="DNA_binding_1"/>
    <property type="match status" value="1"/>
</dbReference>
<dbReference type="PANTHER" id="PTHR42942">
    <property type="entry name" value="6-O-METHYLGUANINE DNA METHYLTRANSFERASE"/>
    <property type="match status" value="1"/>
</dbReference>
<feature type="domain" description="Methylated-DNA-[protein]-cysteine S-methyltransferase DNA binding" evidence="3">
    <location>
        <begin position="46"/>
        <end position="106"/>
    </location>
</feature>
<evidence type="ECO:0000259" key="3">
    <source>
        <dbReference type="Pfam" id="PF01035"/>
    </source>
</evidence>
<dbReference type="InterPro" id="IPR052520">
    <property type="entry name" value="ATL_DNA_repair"/>
</dbReference>
<proteinExistence type="predicted"/>
<evidence type="ECO:0000256" key="1">
    <source>
        <dbReference type="ARBA" id="ARBA00022763"/>
    </source>
</evidence>
<dbReference type="Proteomes" id="UP001589896">
    <property type="component" value="Unassembled WGS sequence"/>
</dbReference>
<reference evidence="4 5" key="1">
    <citation type="submission" date="2024-09" db="EMBL/GenBank/DDBJ databases">
        <authorList>
            <person name="Sun Q."/>
            <person name="Mori K."/>
        </authorList>
    </citation>
    <scope>NUCLEOTIDE SEQUENCE [LARGE SCALE GENOMIC DNA]</scope>
    <source>
        <strain evidence="4 5">KCTC 23076</strain>
    </source>
</reference>
<evidence type="ECO:0000256" key="2">
    <source>
        <dbReference type="SAM" id="MobiDB-lite"/>
    </source>
</evidence>
<keyword evidence="1" id="KW-0227">DNA damage</keyword>
<dbReference type="RefSeq" id="WP_386672884.1">
    <property type="nucleotide sequence ID" value="NZ_JBHLTG010000006.1"/>
</dbReference>
<gene>
    <name evidence="4" type="ORF">ACFFGH_23525</name>
</gene>
<dbReference type="Gene3D" id="1.10.10.10">
    <property type="entry name" value="Winged helix-like DNA-binding domain superfamily/Winged helix DNA-binding domain"/>
    <property type="match status" value="1"/>
</dbReference>
<sequence length="143" mass="15264">MGAWRGRTGAVLPEVRLRPDGRGALRRGRGRQGAGALSTETHGGTDFVSRVLEAVDAIPPGRVMTYGDVAAAIGSRSARGVGQVMAYYGSDVPWWRVVRASGHAAAGHEARALEHYRAEGTPIVRTAAGTWRVDLARARHTPR</sequence>
<accession>A0ABV6RV10</accession>
<dbReference type="PANTHER" id="PTHR42942:SF1">
    <property type="entry name" value="ALKYLTRANSFERASE-LIKE PROTEIN 1"/>
    <property type="match status" value="1"/>
</dbReference>
<evidence type="ECO:0000313" key="5">
    <source>
        <dbReference type="Proteomes" id="UP001589896"/>
    </source>
</evidence>
<evidence type="ECO:0000313" key="4">
    <source>
        <dbReference type="EMBL" id="MFC0680812.1"/>
    </source>
</evidence>
<dbReference type="InterPro" id="IPR014048">
    <property type="entry name" value="MethylDNA_cys_MeTrfase_DNA-bd"/>
</dbReference>
<dbReference type="InterPro" id="IPR036388">
    <property type="entry name" value="WH-like_DNA-bd_sf"/>
</dbReference>
<name>A0ABV6RV10_9GAMM</name>
<organism evidence="4 5">
    <name type="scientific">Lysobacter korlensis</name>
    <dbReference type="NCBI Taxonomy" id="553636"/>
    <lineage>
        <taxon>Bacteria</taxon>
        <taxon>Pseudomonadati</taxon>
        <taxon>Pseudomonadota</taxon>
        <taxon>Gammaproteobacteria</taxon>
        <taxon>Lysobacterales</taxon>
        <taxon>Lysobacteraceae</taxon>
        <taxon>Lysobacter</taxon>
    </lineage>
</organism>
<dbReference type="CDD" id="cd06445">
    <property type="entry name" value="ATase"/>
    <property type="match status" value="1"/>
</dbReference>